<dbReference type="Proteomes" id="UP000595309">
    <property type="component" value="Chromosome"/>
</dbReference>
<evidence type="ECO:0000313" key="3">
    <source>
        <dbReference type="EMBL" id="CNE45193.1"/>
    </source>
</evidence>
<dbReference type="Proteomes" id="UP000048841">
    <property type="component" value="Unassembled WGS sequence"/>
</dbReference>
<dbReference type="AlphaFoldDB" id="A0A0E1NFL4"/>
<evidence type="ECO:0000313" key="4">
    <source>
        <dbReference type="EMBL" id="QQU45881.1"/>
    </source>
</evidence>
<accession>A0A0E1NFL4</accession>
<reference evidence="4 7" key="3">
    <citation type="submission" date="2021-01" db="EMBL/GenBank/DDBJ databases">
        <title>FDA dAtabase for Regulatory Grade micrObial Sequences (FDA-ARGOS): Supporting development and validation of Infectious Disease Dx tests.</title>
        <authorList>
            <person name="Blissenbach B."/>
            <person name="Krut O."/>
            <person name="Tallon L."/>
            <person name="Sadzewicz L."/>
            <person name="Zhao X."/>
            <person name="Boylan J."/>
            <person name="Ott S."/>
            <person name="Bowen H."/>
            <person name="Vavikolanu K."/>
            <person name="Mehta A."/>
            <person name="Aluvathingal J."/>
            <person name="Nadendla S."/>
            <person name="Yan Y."/>
            <person name="Sichtig H."/>
        </authorList>
    </citation>
    <scope>NUCLEOTIDE SEQUENCE [LARGE SCALE GENOMIC DNA]</scope>
    <source>
        <strain evidence="4 7">FDAARGOS_1082</strain>
    </source>
</reference>
<keyword evidence="5" id="KW-1185">Reference proteome</keyword>
<name>A0A0E1NFL4_YEREN</name>
<dbReference type="EMBL" id="CP068146">
    <property type="protein sequence ID" value="QQU45881.1"/>
    <property type="molecule type" value="Genomic_DNA"/>
</dbReference>
<dbReference type="KEGG" id="yet:CH48_2588"/>
<feature type="transmembrane region" description="Helical" evidence="1">
    <location>
        <begin position="6"/>
        <end position="22"/>
    </location>
</feature>
<proteinExistence type="predicted"/>
<dbReference type="InterPro" id="IPR008407">
    <property type="entry name" value="Brnchd-chn_aa_trnsp_AzlD"/>
</dbReference>
<reference evidence="2 6" key="2">
    <citation type="submission" date="2015-03" db="EMBL/GenBank/DDBJ databases">
        <authorList>
            <person name="Murphy D."/>
        </authorList>
    </citation>
    <scope>NUCLEOTIDE SEQUENCE [LARGE SCALE GENOMIC DNA]</scope>
    <source>
        <strain evidence="2 6">IP26249</strain>
    </source>
</reference>
<dbReference type="EMBL" id="CPXJ01000058">
    <property type="protein sequence ID" value="CNE45193.1"/>
    <property type="molecule type" value="Genomic_DNA"/>
</dbReference>
<evidence type="ECO:0000313" key="6">
    <source>
        <dbReference type="Proteomes" id="UP000048841"/>
    </source>
</evidence>
<organism evidence="2 6">
    <name type="scientific">Yersinia enterocolitica</name>
    <dbReference type="NCBI Taxonomy" id="630"/>
    <lineage>
        <taxon>Bacteria</taxon>
        <taxon>Pseudomonadati</taxon>
        <taxon>Pseudomonadota</taxon>
        <taxon>Gammaproteobacteria</taxon>
        <taxon>Enterobacterales</taxon>
        <taxon>Yersiniaceae</taxon>
        <taxon>Yersinia</taxon>
    </lineage>
</organism>
<evidence type="ECO:0000256" key="1">
    <source>
        <dbReference type="SAM" id="Phobius"/>
    </source>
</evidence>
<feature type="transmembrane region" description="Helical" evidence="1">
    <location>
        <begin position="42"/>
        <end position="59"/>
    </location>
</feature>
<keyword evidence="1" id="KW-0812">Transmembrane</keyword>
<dbReference type="RefSeq" id="WP_005165010.1">
    <property type="nucleotide sequence ID" value="NZ_CAADJK010000001.1"/>
</dbReference>
<dbReference type="OMA" id="TLTACFY"/>
<keyword evidence="1" id="KW-0472">Membrane</keyword>
<dbReference type="EMBL" id="CGBR01000053">
    <property type="protein sequence ID" value="CFQ76109.1"/>
    <property type="molecule type" value="Genomic_DNA"/>
</dbReference>
<dbReference type="PATRIC" id="fig|630.129.peg.920"/>
<reference evidence="3 5" key="1">
    <citation type="submission" date="2015-03" db="EMBL/GenBank/DDBJ databases">
        <authorList>
            <consortium name="Pathogen Informatics"/>
            <person name="Murphy D."/>
        </authorList>
    </citation>
    <scope>NUCLEOTIDE SEQUENCE [LARGE SCALE GENOMIC DNA]</scope>
    <source>
        <strain evidence="3 5">IP05342</strain>
    </source>
</reference>
<protein>
    <submittedName>
        <fullName evidence="2 3">L-valine exporter</fullName>
    </submittedName>
    <submittedName>
        <fullName evidence="4">L-valine transporter subunit YgaH</fullName>
    </submittedName>
</protein>
<dbReference type="Pfam" id="PF05437">
    <property type="entry name" value="AzlD"/>
    <property type="match status" value="1"/>
</dbReference>
<feature type="transmembrane region" description="Helical" evidence="1">
    <location>
        <begin position="91"/>
        <end position="112"/>
    </location>
</feature>
<evidence type="ECO:0000313" key="5">
    <source>
        <dbReference type="Proteomes" id="UP000041601"/>
    </source>
</evidence>
<evidence type="ECO:0000313" key="7">
    <source>
        <dbReference type="Proteomes" id="UP000595309"/>
    </source>
</evidence>
<dbReference type="Proteomes" id="UP000041601">
    <property type="component" value="Unassembled WGS sequence"/>
</dbReference>
<keyword evidence="1" id="KW-1133">Transmembrane helix</keyword>
<dbReference type="NCBIfam" id="NF007711">
    <property type="entry name" value="PRK10408.1"/>
    <property type="match status" value="1"/>
</dbReference>
<dbReference type="GeneID" id="31410192"/>
<sequence>MNMDVVIIGLVVGTVNYLFRYLPLRLGPARKQAGLQRGKVSLLLDSIGIASICALLVVSSTPEIVHNPQKLIPTLIGFLVICGCFYKTNSIIFATLLGALSYGLTFKLLMILA</sequence>
<evidence type="ECO:0000313" key="2">
    <source>
        <dbReference type="EMBL" id="CFQ76109.1"/>
    </source>
</evidence>
<gene>
    <name evidence="4" type="primary">ygaH</name>
    <name evidence="2" type="ORF">ERS137941_04052</name>
    <name evidence="3" type="ORF">ERS137959_03818</name>
    <name evidence="4" type="ORF">I6I39_12905</name>
</gene>
<dbReference type="KEGG" id="yew:CH47_2606"/>